<proteinExistence type="predicted"/>
<accession>A0A2S0QA98</accession>
<evidence type="ECO:0000313" key="2">
    <source>
        <dbReference type="Proteomes" id="UP000244056"/>
    </source>
</evidence>
<dbReference type="KEGG" id="nsp:BMF81_04066"/>
<protein>
    <submittedName>
        <fullName evidence="1">Uncharacterized protein</fullName>
    </submittedName>
</protein>
<gene>
    <name evidence="1" type="ORF">BMF81_04066</name>
</gene>
<dbReference type="AlphaFoldDB" id="A0A2S0QA98"/>
<evidence type="ECO:0000313" key="1">
    <source>
        <dbReference type="EMBL" id="AVZ31379.1"/>
    </source>
</evidence>
<dbReference type="RefSeq" id="WP_006194526.1">
    <property type="nucleotide sequence ID" value="NZ_CAWNZE010000001.1"/>
</dbReference>
<reference evidence="1 2" key="1">
    <citation type="submission" date="2017-03" db="EMBL/GenBank/DDBJ databases">
        <title>Comparative genomics of the toxic Baltic Sea cyanobacteria Nodularia spumigena UHCC 0039 and its response on varying salinity.</title>
        <authorList>
            <person name="Teikari J.E."/>
        </authorList>
    </citation>
    <scope>NUCLEOTIDE SEQUENCE [LARGE SCALE GENOMIC DNA]</scope>
    <source>
        <strain evidence="1 2">UHCC 0039</strain>
    </source>
</reference>
<sequence>MNNWTVEQIAFRCVAYGERSYRLSVRLERLAQNFLQMASLSLDGVNGEAVLGIVRESKVFLELTAIDLDVDSAFELAQMQRQLSRWHIHWWSTWASDSSRLEISTLSQTWANRIREIAGVLV</sequence>
<dbReference type="Proteomes" id="UP000244056">
    <property type="component" value="Chromosome"/>
</dbReference>
<organism evidence="1 2">
    <name type="scientific">Nodularia spumigena UHCC 0039</name>
    <dbReference type="NCBI Taxonomy" id="1914872"/>
    <lineage>
        <taxon>Bacteria</taxon>
        <taxon>Bacillati</taxon>
        <taxon>Cyanobacteriota</taxon>
        <taxon>Cyanophyceae</taxon>
        <taxon>Nostocales</taxon>
        <taxon>Nodulariaceae</taxon>
        <taxon>Nodularia</taxon>
    </lineage>
</organism>
<dbReference type="EMBL" id="CP020114">
    <property type="protein sequence ID" value="AVZ31379.1"/>
    <property type="molecule type" value="Genomic_DNA"/>
</dbReference>
<dbReference type="GeneID" id="78019295"/>
<name>A0A2S0QA98_NODSP</name>